<reference evidence="9 10" key="1">
    <citation type="submission" date="2019-08" db="EMBL/GenBank/DDBJ databases">
        <title>Antarcticibacterium arcticum sp. nov., a bacterium isolated from marine sediment of the Canadian Beaufort Sea.</title>
        <authorList>
            <person name="Lee Y.M."/>
            <person name="Baek K."/>
            <person name="Lee D.-H."/>
            <person name="Shin S.C."/>
            <person name="Jin Y.K."/>
            <person name="Park Y."/>
        </authorList>
    </citation>
    <scope>NUCLEOTIDE SEQUENCE [LARGE SCALE GENOMIC DNA]</scope>
    <source>
        <strain evidence="9 10">PAMC 28998</strain>
    </source>
</reference>
<dbReference type="EMBL" id="CP042476">
    <property type="protein sequence ID" value="QED38554.1"/>
    <property type="molecule type" value="Genomic_DNA"/>
</dbReference>
<keyword evidence="3 7" id="KW-0227">DNA damage</keyword>
<dbReference type="InterPro" id="IPR003717">
    <property type="entry name" value="RecO"/>
</dbReference>
<dbReference type="SUPFAM" id="SSF57863">
    <property type="entry name" value="ArfGap/RecO-like zinc finger"/>
    <property type="match status" value="1"/>
</dbReference>
<organism evidence="9 10">
    <name type="scientific">Antarcticibacterium arcticum</name>
    <dbReference type="NCBI Taxonomy" id="2585771"/>
    <lineage>
        <taxon>Bacteria</taxon>
        <taxon>Pseudomonadati</taxon>
        <taxon>Bacteroidota</taxon>
        <taxon>Flavobacteriia</taxon>
        <taxon>Flavobacteriales</taxon>
        <taxon>Flavobacteriaceae</taxon>
        <taxon>Antarcticibacterium</taxon>
    </lineage>
</organism>
<dbReference type="Gene3D" id="2.40.50.140">
    <property type="entry name" value="Nucleic acid-binding proteins"/>
    <property type="match status" value="1"/>
</dbReference>
<accession>A0A5B8YLF1</accession>
<evidence type="ECO:0000256" key="2">
    <source>
        <dbReference type="ARBA" id="ARBA00021310"/>
    </source>
</evidence>
<dbReference type="PANTHER" id="PTHR33991">
    <property type="entry name" value="DNA REPAIR PROTEIN RECO"/>
    <property type="match status" value="1"/>
</dbReference>
<dbReference type="Proteomes" id="UP000321954">
    <property type="component" value="Chromosome"/>
</dbReference>
<dbReference type="InterPro" id="IPR042242">
    <property type="entry name" value="RecO_C"/>
</dbReference>
<evidence type="ECO:0000313" key="9">
    <source>
        <dbReference type="EMBL" id="QED38554.1"/>
    </source>
</evidence>
<gene>
    <name evidence="7 9" type="primary">recO</name>
    <name evidence="9" type="ORF">FK178_12865</name>
</gene>
<dbReference type="InterPro" id="IPR037278">
    <property type="entry name" value="ARFGAP/RecO"/>
</dbReference>
<keyword evidence="4 7" id="KW-0233">DNA recombination</keyword>
<dbReference type="InterPro" id="IPR012340">
    <property type="entry name" value="NA-bd_OB-fold"/>
</dbReference>
<evidence type="ECO:0000256" key="6">
    <source>
        <dbReference type="ARBA" id="ARBA00033409"/>
    </source>
</evidence>
<evidence type="ECO:0000256" key="4">
    <source>
        <dbReference type="ARBA" id="ARBA00023172"/>
    </source>
</evidence>
<dbReference type="Pfam" id="PF11967">
    <property type="entry name" value="RecO_N"/>
    <property type="match status" value="1"/>
</dbReference>
<feature type="domain" description="DNA replication/recombination mediator RecO N-terminal" evidence="8">
    <location>
        <begin position="1"/>
        <end position="81"/>
    </location>
</feature>
<dbReference type="AlphaFoldDB" id="A0A5B8YLF1"/>
<dbReference type="Pfam" id="PF02565">
    <property type="entry name" value="RecO_C"/>
    <property type="match status" value="1"/>
</dbReference>
<name>A0A5B8YLF1_9FLAO</name>
<keyword evidence="5 7" id="KW-0234">DNA repair</keyword>
<comment type="similarity">
    <text evidence="1 7">Belongs to the RecO family.</text>
</comment>
<protein>
    <recommendedName>
        <fullName evidence="2 7">DNA repair protein RecO</fullName>
    </recommendedName>
    <alternativeName>
        <fullName evidence="6 7">Recombination protein O</fullName>
    </alternativeName>
</protein>
<proteinExistence type="inferred from homology"/>
<evidence type="ECO:0000256" key="1">
    <source>
        <dbReference type="ARBA" id="ARBA00007452"/>
    </source>
</evidence>
<evidence type="ECO:0000313" key="10">
    <source>
        <dbReference type="Proteomes" id="UP000321954"/>
    </source>
</evidence>
<dbReference type="GO" id="GO:0006302">
    <property type="term" value="P:double-strand break repair"/>
    <property type="evidence" value="ECO:0007669"/>
    <property type="project" value="TreeGrafter"/>
</dbReference>
<dbReference type="RefSeq" id="WP_146835923.1">
    <property type="nucleotide sequence ID" value="NZ_CP042476.1"/>
</dbReference>
<comment type="function">
    <text evidence="7">Involved in DNA repair and RecF pathway recombination.</text>
</comment>
<dbReference type="InterPro" id="IPR022572">
    <property type="entry name" value="DNA_rep/recomb_RecO_N"/>
</dbReference>
<keyword evidence="10" id="KW-1185">Reference proteome</keyword>
<dbReference type="HAMAP" id="MF_00201">
    <property type="entry name" value="RecO"/>
    <property type="match status" value="1"/>
</dbReference>
<dbReference type="SUPFAM" id="SSF50249">
    <property type="entry name" value="Nucleic acid-binding proteins"/>
    <property type="match status" value="1"/>
</dbReference>
<sequence length="239" mass="27962">MLVNTNAIVISALKYAEADLIVKCYTQKSGLKTYLLRGIMKSRKGKFKASMFQPLTQLEIVGRHKDKGSMEYLQDARILHHYSSLHTNVVKSTLVLFLSEILRNSIQEEEQNESLYHFLENTFNWLDSHDTIANFHLLFMLRLSRYLGFFPDEFQGDSKYFNLLEGVFQNVNTGLYCIEGPNLELLKRLMGTNFDELENIQLTKTKRSEFLNMLLSYYQLHIDSFKKPRSLNVLNEIFH</sequence>
<dbReference type="GO" id="GO:0043590">
    <property type="term" value="C:bacterial nucleoid"/>
    <property type="evidence" value="ECO:0007669"/>
    <property type="project" value="TreeGrafter"/>
</dbReference>
<dbReference type="KEGG" id="anp:FK178_12865"/>
<evidence type="ECO:0000256" key="5">
    <source>
        <dbReference type="ARBA" id="ARBA00023204"/>
    </source>
</evidence>
<evidence type="ECO:0000256" key="7">
    <source>
        <dbReference type="HAMAP-Rule" id="MF_00201"/>
    </source>
</evidence>
<dbReference type="OrthoDB" id="9789152at2"/>
<dbReference type="NCBIfam" id="TIGR00613">
    <property type="entry name" value="reco"/>
    <property type="match status" value="1"/>
</dbReference>
<dbReference type="PANTHER" id="PTHR33991:SF1">
    <property type="entry name" value="DNA REPAIR PROTEIN RECO"/>
    <property type="match status" value="1"/>
</dbReference>
<evidence type="ECO:0000256" key="3">
    <source>
        <dbReference type="ARBA" id="ARBA00022763"/>
    </source>
</evidence>
<evidence type="ECO:0000259" key="8">
    <source>
        <dbReference type="Pfam" id="PF11967"/>
    </source>
</evidence>
<dbReference type="GO" id="GO:0006310">
    <property type="term" value="P:DNA recombination"/>
    <property type="evidence" value="ECO:0007669"/>
    <property type="project" value="UniProtKB-UniRule"/>
</dbReference>
<dbReference type="Gene3D" id="1.20.1440.120">
    <property type="entry name" value="Recombination protein O, C-terminal domain"/>
    <property type="match status" value="1"/>
</dbReference>